<name>A0A382SFH3_9ZZZZ</name>
<organism evidence="1">
    <name type="scientific">marine metagenome</name>
    <dbReference type="NCBI Taxonomy" id="408172"/>
    <lineage>
        <taxon>unclassified sequences</taxon>
        <taxon>metagenomes</taxon>
        <taxon>ecological metagenomes</taxon>
    </lineage>
</organism>
<dbReference type="InterPro" id="IPR015422">
    <property type="entry name" value="PyrdxlP-dep_Trfase_small"/>
</dbReference>
<evidence type="ECO:0000313" key="1">
    <source>
        <dbReference type="EMBL" id="SVD08312.1"/>
    </source>
</evidence>
<protein>
    <recommendedName>
        <fullName evidence="2">Aminotransferase class V domain-containing protein</fullName>
    </recommendedName>
</protein>
<dbReference type="Gene3D" id="3.90.1150.10">
    <property type="entry name" value="Aspartate Aminotransferase, domain 1"/>
    <property type="match status" value="1"/>
</dbReference>
<dbReference type="Gene3D" id="3.40.640.10">
    <property type="entry name" value="Type I PLP-dependent aspartate aminotransferase-like (Major domain)"/>
    <property type="match status" value="1"/>
</dbReference>
<dbReference type="AlphaFoldDB" id="A0A382SFH3"/>
<gene>
    <name evidence="1" type="ORF">METZ01_LOCUS361166</name>
</gene>
<reference evidence="1" key="1">
    <citation type="submission" date="2018-05" db="EMBL/GenBank/DDBJ databases">
        <authorList>
            <person name="Lanie J.A."/>
            <person name="Ng W.-L."/>
            <person name="Kazmierczak K.M."/>
            <person name="Andrzejewski T.M."/>
            <person name="Davidsen T.M."/>
            <person name="Wayne K.J."/>
            <person name="Tettelin H."/>
            <person name="Glass J.I."/>
            <person name="Rusch D."/>
            <person name="Podicherti R."/>
            <person name="Tsui H.-C.T."/>
            <person name="Winkler M.E."/>
        </authorList>
    </citation>
    <scope>NUCLEOTIDE SEQUENCE</scope>
</reference>
<accession>A0A382SFH3</accession>
<dbReference type="InterPro" id="IPR015421">
    <property type="entry name" value="PyrdxlP-dep_Trfase_major"/>
</dbReference>
<feature type="non-terminal residue" evidence="1">
    <location>
        <position position="45"/>
    </location>
</feature>
<proteinExistence type="predicted"/>
<dbReference type="EMBL" id="UINC01128515">
    <property type="protein sequence ID" value="SVD08312.1"/>
    <property type="molecule type" value="Genomic_DNA"/>
</dbReference>
<sequence length="45" mass="4989">MRKMQEIYLDYASTTPLAEEVVAEMGALMNNSSYGNPSATDHFFG</sequence>
<evidence type="ECO:0008006" key="2">
    <source>
        <dbReference type="Google" id="ProtNLM"/>
    </source>
</evidence>